<dbReference type="Gene3D" id="3.30.565.10">
    <property type="entry name" value="Histidine kinase-like ATPase, C-terminal domain"/>
    <property type="match status" value="2"/>
</dbReference>
<dbReference type="SUPFAM" id="SSF52172">
    <property type="entry name" value="CheY-like"/>
    <property type="match status" value="1"/>
</dbReference>
<feature type="transmembrane region" description="Helical" evidence="10">
    <location>
        <begin position="297"/>
        <end position="315"/>
    </location>
</feature>
<dbReference type="GO" id="GO:0016301">
    <property type="term" value="F:kinase activity"/>
    <property type="evidence" value="ECO:0007669"/>
    <property type="project" value="UniProtKB-KW"/>
</dbReference>
<dbReference type="Gene3D" id="2.60.40.2380">
    <property type="match status" value="1"/>
</dbReference>
<dbReference type="InterPro" id="IPR011622">
    <property type="entry name" value="7TMR_DISM_rcpt_extracell_dom2"/>
</dbReference>
<keyword evidence="6 13" id="KW-0418">Kinase</keyword>
<evidence type="ECO:0000256" key="1">
    <source>
        <dbReference type="ARBA" id="ARBA00000085"/>
    </source>
</evidence>
<keyword evidence="10" id="KW-0472">Membrane</keyword>
<comment type="catalytic activity">
    <reaction evidence="1">
        <text>ATP + protein L-histidine = ADP + protein N-phospho-L-histidine.</text>
        <dbReference type="EC" id="2.7.13.3"/>
    </reaction>
</comment>
<keyword evidence="14" id="KW-1185">Reference proteome</keyword>
<dbReference type="SMART" id="SM00387">
    <property type="entry name" value="HATPase_c"/>
    <property type="match status" value="2"/>
</dbReference>
<feature type="transmembrane region" description="Helical" evidence="10">
    <location>
        <begin position="7"/>
        <end position="26"/>
    </location>
</feature>
<name>A0ABU0GUA4_9BACL</name>
<dbReference type="InterPro" id="IPR001789">
    <property type="entry name" value="Sig_transdc_resp-reg_receiver"/>
</dbReference>
<dbReference type="Gene3D" id="1.10.287.130">
    <property type="match status" value="2"/>
</dbReference>
<dbReference type="InterPro" id="IPR005467">
    <property type="entry name" value="His_kinase_dom"/>
</dbReference>
<feature type="transmembrane region" description="Helical" evidence="10">
    <location>
        <begin position="201"/>
        <end position="222"/>
    </location>
</feature>
<dbReference type="Pfam" id="PF07696">
    <property type="entry name" value="7TMR-DISMED2"/>
    <property type="match status" value="1"/>
</dbReference>
<evidence type="ECO:0000259" key="12">
    <source>
        <dbReference type="PROSITE" id="PS50110"/>
    </source>
</evidence>
<keyword evidence="8" id="KW-0902">Two-component regulatory system</keyword>
<comment type="caution">
    <text evidence="13">The sequence shown here is derived from an EMBL/GenBank/DDBJ whole genome shotgun (WGS) entry which is preliminary data.</text>
</comment>
<organism evidence="13 14">
    <name type="scientific">Planomicrobium stackebrandtii</name>
    <dbReference type="NCBI Taxonomy" id="253160"/>
    <lineage>
        <taxon>Bacteria</taxon>
        <taxon>Bacillati</taxon>
        <taxon>Bacillota</taxon>
        <taxon>Bacilli</taxon>
        <taxon>Bacillales</taxon>
        <taxon>Caryophanaceae</taxon>
        <taxon>Planomicrobium</taxon>
    </lineage>
</organism>
<evidence type="ECO:0000256" key="3">
    <source>
        <dbReference type="ARBA" id="ARBA00022553"/>
    </source>
</evidence>
<dbReference type="InterPro" id="IPR036097">
    <property type="entry name" value="HisK_dim/P_sf"/>
</dbReference>
<dbReference type="CDD" id="cd00082">
    <property type="entry name" value="HisKA"/>
    <property type="match status" value="2"/>
</dbReference>
<dbReference type="Gene3D" id="3.40.50.2300">
    <property type="match status" value="1"/>
</dbReference>
<evidence type="ECO:0000256" key="10">
    <source>
        <dbReference type="SAM" id="Phobius"/>
    </source>
</evidence>
<feature type="transmembrane region" description="Helical" evidence="10">
    <location>
        <begin position="229"/>
        <end position="253"/>
    </location>
</feature>
<dbReference type="Pfam" id="PF00072">
    <property type="entry name" value="Response_reg"/>
    <property type="match status" value="1"/>
</dbReference>
<keyword evidence="4" id="KW-0808">Transferase</keyword>
<dbReference type="PRINTS" id="PR00344">
    <property type="entry name" value="BCTRLSENSOR"/>
</dbReference>
<dbReference type="SMART" id="SM00388">
    <property type="entry name" value="HisKA"/>
    <property type="match status" value="2"/>
</dbReference>
<dbReference type="RefSeq" id="WP_308787088.1">
    <property type="nucleotide sequence ID" value="NZ_JAUSWB010000004.1"/>
</dbReference>
<dbReference type="Pfam" id="PF02518">
    <property type="entry name" value="HATPase_c"/>
    <property type="match status" value="2"/>
</dbReference>
<keyword evidence="3 9" id="KW-0597">Phosphoprotein</keyword>
<dbReference type="PANTHER" id="PTHR43047">
    <property type="entry name" value="TWO-COMPONENT HISTIDINE PROTEIN KINASE"/>
    <property type="match status" value="1"/>
</dbReference>
<keyword evidence="7" id="KW-0067">ATP-binding</keyword>
<evidence type="ECO:0000256" key="5">
    <source>
        <dbReference type="ARBA" id="ARBA00022741"/>
    </source>
</evidence>
<evidence type="ECO:0000259" key="11">
    <source>
        <dbReference type="PROSITE" id="PS50109"/>
    </source>
</evidence>
<dbReference type="Proteomes" id="UP001241988">
    <property type="component" value="Unassembled WGS sequence"/>
</dbReference>
<evidence type="ECO:0000313" key="14">
    <source>
        <dbReference type="Proteomes" id="UP001241988"/>
    </source>
</evidence>
<dbReference type="CDD" id="cd00075">
    <property type="entry name" value="HATPase"/>
    <property type="match status" value="1"/>
</dbReference>
<evidence type="ECO:0000256" key="7">
    <source>
        <dbReference type="ARBA" id="ARBA00022840"/>
    </source>
</evidence>
<evidence type="ECO:0000313" key="13">
    <source>
        <dbReference type="EMBL" id="MDQ0428941.1"/>
    </source>
</evidence>
<reference evidence="13 14" key="1">
    <citation type="submission" date="2023-07" db="EMBL/GenBank/DDBJ databases">
        <title>Genomic Encyclopedia of Type Strains, Phase IV (KMG-IV): sequencing the most valuable type-strain genomes for metagenomic binning, comparative biology and taxonomic classification.</title>
        <authorList>
            <person name="Goeker M."/>
        </authorList>
    </citation>
    <scope>NUCLEOTIDE SEQUENCE [LARGE SCALE GENOMIC DNA]</scope>
    <source>
        <strain evidence="13 14">DSM 16419</strain>
    </source>
</reference>
<dbReference type="InterPro" id="IPR003594">
    <property type="entry name" value="HATPase_dom"/>
</dbReference>
<feature type="domain" description="Histidine kinase" evidence="11">
    <location>
        <begin position="863"/>
        <end position="1096"/>
    </location>
</feature>
<evidence type="ECO:0000256" key="2">
    <source>
        <dbReference type="ARBA" id="ARBA00012438"/>
    </source>
</evidence>
<feature type="transmembrane region" description="Helical" evidence="10">
    <location>
        <begin position="382"/>
        <end position="400"/>
    </location>
</feature>
<keyword evidence="10" id="KW-0812">Transmembrane</keyword>
<feature type="transmembrane region" description="Helical" evidence="10">
    <location>
        <begin position="265"/>
        <end position="285"/>
    </location>
</feature>
<dbReference type="InterPro" id="IPR011623">
    <property type="entry name" value="7TMR_DISM_rcpt_extracell_dom1"/>
</dbReference>
<dbReference type="SUPFAM" id="SSF55874">
    <property type="entry name" value="ATPase domain of HSP90 chaperone/DNA topoisomerase II/histidine kinase"/>
    <property type="match status" value="2"/>
</dbReference>
<dbReference type="Pfam" id="PF00512">
    <property type="entry name" value="HisKA"/>
    <property type="match status" value="2"/>
</dbReference>
<protein>
    <recommendedName>
        <fullName evidence="2">histidine kinase</fullName>
        <ecNumber evidence="2">2.7.13.3</ecNumber>
    </recommendedName>
</protein>
<dbReference type="CDD" id="cd17574">
    <property type="entry name" value="REC_OmpR"/>
    <property type="match status" value="1"/>
</dbReference>
<proteinExistence type="predicted"/>
<feature type="domain" description="Histidine kinase" evidence="11">
    <location>
        <begin position="441"/>
        <end position="655"/>
    </location>
</feature>
<dbReference type="InterPro" id="IPR004358">
    <property type="entry name" value="Sig_transdc_His_kin-like_C"/>
</dbReference>
<dbReference type="SMART" id="SM00448">
    <property type="entry name" value="REC"/>
    <property type="match status" value="1"/>
</dbReference>
<evidence type="ECO:0000256" key="9">
    <source>
        <dbReference type="PROSITE-ProRule" id="PRU00169"/>
    </source>
</evidence>
<dbReference type="InterPro" id="IPR011006">
    <property type="entry name" value="CheY-like_superfamily"/>
</dbReference>
<evidence type="ECO:0000256" key="4">
    <source>
        <dbReference type="ARBA" id="ARBA00022679"/>
    </source>
</evidence>
<feature type="transmembrane region" description="Helical" evidence="10">
    <location>
        <begin position="352"/>
        <end position="376"/>
    </location>
</feature>
<evidence type="ECO:0000256" key="6">
    <source>
        <dbReference type="ARBA" id="ARBA00022777"/>
    </source>
</evidence>
<keyword evidence="5" id="KW-0547">Nucleotide-binding</keyword>
<dbReference type="InterPro" id="IPR003661">
    <property type="entry name" value="HisK_dim/P_dom"/>
</dbReference>
<dbReference type="SUPFAM" id="SSF47384">
    <property type="entry name" value="Homodimeric domain of signal transducing histidine kinase"/>
    <property type="match status" value="2"/>
</dbReference>
<dbReference type="InterPro" id="IPR036890">
    <property type="entry name" value="HATPase_C_sf"/>
</dbReference>
<dbReference type="EMBL" id="JAUSWB010000004">
    <property type="protein sequence ID" value="MDQ0428941.1"/>
    <property type="molecule type" value="Genomic_DNA"/>
</dbReference>
<keyword evidence="10" id="KW-1133">Transmembrane helix</keyword>
<feature type="transmembrane region" description="Helical" evidence="10">
    <location>
        <begin position="321"/>
        <end position="340"/>
    </location>
</feature>
<sequence length="1097" mass="122454">MKESYSSGISIVIGICFALWISFFFLSIEKTSANTIEADAAILNSDTREMPLAAHLEILRDTKGTLGISELLQPPHNWKFVLNEQEVPNGGITSDVYWLRFTVSDLSEDQQWLLVLDNPSIDKATLYSPEPSGEFSAAALGEGIADSGSAFRQNNIVFELVTQKGEETTFFLKVESQGFMHLPLTIWGHEAFEAQSRQTSAIIGLLTGLSFLFMGYCIKWFFNYRQKNFLHLFMLALTTLAVFSFGTGLSWVVIWPELGWWNRKISGVFIGIASLSILFITKGLFEDAMQLGWFSKATKITAVFLLFSIVFSYFSDQIANLLLFFSMFLSIALSWSLSLHAGKKGRIFAVHYAVASFLAMAAMIVLFLTAATIFPYGKNIHYGLYLTGGISLLFTAKALLTKEKLNAKKNEQLEQQAKDRQRVEIEALKNANRRKDELLAFTSNGLRTPLYGMIGIAESLQESAAGKMSPLMANQLTDLVASGKNMSHLVNELLDFSKLKQSPLQVHAEAVAIDELCNGVLSMCRPLLQTNSVKLYHTVPDSLPKVLADPDRVKQILYNLVDNSIQHTREGEIVVSAQVIGNLLEISVKDTGIGIQEKRIPSLFEWDMPLENSLDNPGIGLRITKSLVELQGGSLKVESQAGSGSIFSFTLPIQKDEETAQFLNSFDSEVKELTAPQLADSILKQRPIKKSLHVLVIESEEINRLVLLRQLMSAGYQAFGAADGKAAMALLSHKQVELVVMDGYLTDMSGDELCRRIRLDYTLTELPILMLSNVDSLQEKKDAFTAGANDFLLKPCDKEEFLMRIETLANMRSLTQEITNLNYFLERNVKERTMALEITNMNLLTVNDEIQEIEKSRNDMLSAISHELGTPITLIHSYIQAVKESLIEENNPKYLDMIHKKLLLLERLTEDLVELTKYKSGNMTLRFEENELHGWLRRIVDSMASDVKQSGRVFEFLGTEDPDEMTEAFLAVDLHRLDQVISNILWNAVKHTSSEEGKITLSAEMLANNNKDASLTEEVDGEIVLRIADNGCGIKKEALPHIFERFYKIDSSAGYKGSGLGLAIAKEIVLAHKGQIWADSTEGKGSVFIIVLPLALR</sequence>
<dbReference type="PROSITE" id="PS50109">
    <property type="entry name" value="HIS_KIN"/>
    <property type="match status" value="2"/>
</dbReference>
<feature type="modified residue" description="4-aspartylphosphate" evidence="9">
    <location>
        <position position="742"/>
    </location>
</feature>
<accession>A0ABU0GUA4</accession>
<dbReference type="Pfam" id="PF07695">
    <property type="entry name" value="7TMR-DISM_7TM"/>
    <property type="match status" value="1"/>
</dbReference>
<evidence type="ECO:0000256" key="8">
    <source>
        <dbReference type="ARBA" id="ARBA00023012"/>
    </source>
</evidence>
<feature type="domain" description="Response regulatory" evidence="12">
    <location>
        <begin position="693"/>
        <end position="809"/>
    </location>
</feature>
<dbReference type="PROSITE" id="PS50110">
    <property type="entry name" value="RESPONSE_REGULATORY"/>
    <property type="match status" value="1"/>
</dbReference>
<gene>
    <name evidence="13" type="ORF">QOZ98_001768</name>
</gene>
<dbReference type="EC" id="2.7.13.3" evidence="2"/>